<feature type="transmembrane region" description="Helical" evidence="12">
    <location>
        <begin position="265"/>
        <end position="283"/>
    </location>
</feature>
<evidence type="ECO:0000256" key="3">
    <source>
        <dbReference type="ARBA" id="ARBA00015087"/>
    </source>
</evidence>
<evidence type="ECO:0000256" key="11">
    <source>
        <dbReference type="ARBA" id="ARBA00024803"/>
    </source>
</evidence>
<dbReference type="EMBL" id="JBEUOH010000004">
    <property type="protein sequence ID" value="KAL0894918.1"/>
    <property type="molecule type" value="Genomic_DNA"/>
</dbReference>
<keyword evidence="7" id="KW-0969">Cilium</keyword>
<gene>
    <name evidence="13" type="ORF">ABMA27_013421</name>
</gene>
<protein>
    <recommendedName>
        <fullName evidence="3">Transmembrane protein 231</fullName>
    </recommendedName>
</protein>
<evidence type="ECO:0000256" key="8">
    <source>
        <dbReference type="ARBA" id="ARBA00023136"/>
    </source>
</evidence>
<keyword evidence="9" id="KW-0325">Glycoprotein</keyword>
<dbReference type="Pfam" id="PF10149">
    <property type="entry name" value="TM231"/>
    <property type="match status" value="1"/>
</dbReference>
<evidence type="ECO:0000256" key="5">
    <source>
        <dbReference type="ARBA" id="ARBA00022692"/>
    </source>
</evidence>
<evidence type="ECO:0000256" key="6">
    <source>
        <dbReference type="ARBA" id="ARBA00022989"/>
    </source>
</evidence>
<comment type="subcellular location">
    <subcellularLocation>
        <location evidence="1">Cell projection</location>
        <location evidence="1">Cilium membrane</location>
        <topology evidence="1">Multi-pass membrane protein</topology>
    </subcellularLocation>
</comment>
<keyword evidence="10" id="KW-0966">Cell projection</keyword>
<evidence type="ECO:0000256" key="4">
    <source>
        <dbReference type="ARBA" id="ARBA00022475"/>
    </source>
</evidence>
<evidence type="ECO:0000256" key="2">
    <source>
        <dbReference type="ARBA" id="ARBA00009082"/>
    </source>
</evidence>
<comment type="caution">
    <text evidence="13">The sequence shown here is derived from an EMBL/GenBank/DDBJ whole genome shotgun (WGS) entry which is preliminary data.</text>
</comment>
<evidence type="ECO:0000313" key="13">
    <source>
        <dbReference type="EMBL" id="KAL0894918.1"/>
    </source>
</evidence>
<keyword evidence="5 12" id="KW-0812">Transmembrane</keyword>
<evidence type="ECO:0000313" key="14">
    <source>
        <dbReference type="Proteomes" id="UP001549920"/>
    </source>
</evidence>
<evidence type="ECO:0000256" key="7">
    <source>
        <dbReference type="ARBA" id="ARBA00023069"/>
    </source>
</evidence>
<keyword evidence="6 12" id="KW-1133">Transmembrane helix</keyword>
<organism evidence="13 14">
    <name type="scientific">Loxostege sticticalis</name>
    <name type="common">Beet webworm moth</name>
    <dbReference type="NCBI Taxonomy" id="481309"/>
    <lineage>
        <taxon>Eukaryota</taxon>
        <taxon>Metazoa</taxon>
        <taxon>Ecdysozoa</taxon>
        <taxon>Arthropoda</taxon>
        <taxon>Hexapoda</taxon>
        <taxon>Insecta</taxon>
        <taxon>Pterygota</taxon>
        <taxon>Neoptera</taxon>
        <taxon>Endopterygota</taxon>
        <taxon>Lepidoptera</taxon>
        <taxon>Glossata</taxon>
        <taxon>Ditrysia</taxon>
        <taxon>Pyraloidea</taxon>
        <taxon>Crambidae</taxon>
        <taxon>Pyraustinae</taxon>
        <taxon>Loxostege</taxon>
    </lineage>
</organism>
<dbReference type="PANTHER" id="PTHR14605:SF1">
    <property type="entry name" value="TRANSMEMBRANE PROTEIN 231"/>
    <property type="match status" value="1"/>
</dbReference>
<keyword evidence="14" id="KW-1185">Reference proteome</keyword>
<feature type="transmembrane region" description="Helical" evidence="12">
    <location>
        <begin position="23"/>
        <end position="43"/>
    </location>
</feature>
<evidence type="ECO:0000256" key="9">
    <source>
        <dbReference type="ARBA" id="ARBA00023180"/>
    </source>
</evidence>
<proteinExistence type="inferred from homology"/>
<dbReference type="InterPro" id="IPR019306">
    <property type="entry name" value="TMEM231"/>
</dbReference>
<evidence type="ECO:0000256" key="1">
    <source>
        <dbReference type="ARBA" id="ARBA00004272"/>
    </source>
</evidence>
<accession>A0ABR3IF80</accession>
<sequence length="307" mass="35930">MGLYKLFSCNVEIQYKSCFLSKAMLFTLITTILNIVLPFIVAYRSKGFWLRTHNYYEQPVIRFTYEYLVLAETDDPSQPILCGEAAILDEEAHNGEENCAQLQVQEYDYNDDGKHDALYFKLNINVPSHRTISSILLLFGLEFQLKSTCPLHMQSLAVIDKAFNVAPSGFKMYGDVVLYQVAHLPCVPNVIDTKYNNSLLNYRNKIGDNVVDFILESYFHREVTTQVNPVYSRNQNGHTSSMDINIHLRVPEMVIRYRPSILQELKWAWPQYLSLVVVFYWIFNRIKKFVFNNRLLMAWEVIPWKKH</sequence>
<evidence type="ECO:0000256" key="10">
    <source>
        <dbReference type="ARBA" id="ARBA00023273"/>
    </source>
</evidence>
<keyword evidence="4" id="KW-1003">Cell membrane</keyword>
<name>A0ABR3IF80_LOXSC</name>
<dbReference type="Proteomes" id="UP001549920">
    <property type="component" value="Unassembled WGS sequence"/>
</dbReference>
<reference evidence="13 14" key="1">
    <citation type="submission" date="2024-06" db="EMBL/GenBank/DDBJ databases">
        <title>A chromosome-level genome assembly of beet webworm, Loxostege sticticalis.</title>
        <authorList>
            <person name="Zhang Y."/>
        </authorList>
    </citation>
    <scope>NUCLEOTIDE SEQUENCE [LARGE SCALE GENOMIC DNA]</scope>
    <source>
        <strain evidence="13">AQ026</strain>
        <tissue evidence="13">Whole body</tissue>
    </source>
</reference>
<evidence type="ECO:0000256" key="12">
    <source>
        <dbReference type="SAM" id="Phobius"/>
    </source>
</evidence>
<comment type="similarity">
    <text evidence="2">Belongs to the TMEM231 family.</text>
</comment>
<keyword evidence="8 12" id="KW-0472">Membrane</keyword>
<comment type="function">
    <text evidence="11">Transmembrane component of the tectonic-like complex, a complex localized at the transition zone of primary cilia and acting as a barrier that prevents diffusion of transmembrane proteins between the cilia and plasma membranes. Required for ciliogenesis and sonic hedgehog/SHH signaling.</text>
</comment>
<dbReference type="PANTHER" id="PTHR14605">
    <property type="entry name" value="CHST5 PROTEIN"/>
    <property type="match status" value="1"/>
</dbReference>